<evidence type="ECO:0000259" key="1">
    <source>
        <dbReference type="Pfam" id="PF26061"/>
    </source>
</evidence>
<evidence type="ECO:0000313" key="3">
    <source>
        <dbReference type="Proteomes" id="UP001432000"/>
    </source>
</evidence>
<proteinExistence type="predicted"/>
<dbReference type="RefSeq" id="WP_338888131.1">
    <property type="nucleotide sequence ID" value="NZ_CP147846.1"/>
</dbReference>
<keyword evidence="3" id="KW-1185">Reference proteome</keyword>
<evidence type="ECO:0000313" key="2">
    <source>
        <dbReference type="EMBL" id="WXG68130.1"/>
    </source>
</evidence>
<dbReference type="Proteomes" id="UP001432000">
    <property type="component" value="Chromosome"/>
</dbReference>
<name>A0ABZ2PG79_9NOCA</name>
<reference evidence="2 3" key="1">
    <citation type="submission" date="2024-03" db="EMBL/GenBank/DDBJ databases">
        <title>Natural products discovery in diverse microorganisms through a two-stage MS feature dereplication strategy.</title>
        <authorList>
            <person name="Zhang R."/>
        </authorList>
    </citation>
    <scope>NUCLEOTIDE SEQUENCE [LARGE SCALE GENOMIC DNA]</scope>
    <source>
        <strain evidence="2 3">18930</strain>
    </source>
</reference>
<sequence length="125" mass="13796">MSNLVDSPRQAVVREYIDALASHDSSAVKFAPGARRIENGITTGSSGPGLAKGLDNAFYYHAILAIRDIEFTESGDTVRATFLIDAGLRRKRIVTVAVEETFLVPDGTIHLIKAKLRLRFRRTPR</sequence>
<dbReference type="InterPro" id="IPR058334">
    <property type="entry name" value="DUF8021"/>
</dbReference>
<dbReference type="EMBL" id="CP147846">
    <property type="protein sequence ID" value="WXG68130.1"/>
    <property type="molecule type" value="Genomic_DNA"/>
</dbReference>
<gene>
    <name evidence="2" type="ORF">WDS16_23455</name>
</gene>
<feature type="domain" description="DUF8021" evidence="1">
    <location>
        <begin position="8"/>
        <end position="114"/>
    </location>
</feature>
<organism evidence="2 3">
    <name type="scientific">Rhodococcus sovatensis</name>
    <dbReference type="NCBI Taxonomy" id="1805840"/>
    <lineage>
        <taxon>Bacteria</taxon>
        <taxon>Bacillati</taxon>
        <taxon>Actinomycetota</taxon>
        <taxon>Actinomycetes</taxon>
        <taxon>Mycobacteriales</taxon>
        <taxon>Nocardiaceae</taxon>
        <taxon>Rhodococcus</taxon>
    </lineage>
</organism>
<dbReference type="Pfam" id="PF26061">
    <property type="entry name" value="DUF8021"/>
    <property type="match status" value="1"/>
</dbReference>
<accession>A0ABZ2PG79</accession>
<protein>
    <recommendedName>
        <fullName evidence="1">DUF8021 domain-containing protein</fullName>
    </recommendedName>
</protein>